<gene>
    <name evidence="3" type="ORF">AFERRI_10797</name>
    <name evidence="2" type="ORF">AFERRI_80059</name>
</gene>
<evidence type="ECO:0000256" key="1">
    <source>
        <dbReference type="SAM" id="SignalP"/>
    </source>
</evidence>
<reference evidence="3 4" key="3">
    <citation type="submission" date="2017-03" db="EMBL/GenBank/DDBJ databases">
        <authorList>
            <person name="Regsiter A."/>
            <person name="William W."/>
        </authorList>
    </citation>
    <scope>NUCLEOTIDE SEQUENCE [LARGE SCALE GENOMIC DNA]</scope>
    <source>
        <strain evidence="3">PRJEB5721</strain>
    </source>
</reference>
<sequence>MRSLKYAVIASALLFSGVAFAGTVKTLNIQTSPGVVTEVLLPPGVHINMVATYQPYYHIMPIHSCKGASYQGGIAIVQKGGHVKSDIVINASNGAAYVIWTHKSTHVPAKVIYDIR</sequence>
<evidence type="ECO:0000313" key="3">
    <source>
        <dbReference type="EMBL" id="SMH64763.1"/>
    </source>
</evidence>
<proteinExistence type="predicted"/>
<feature type="signal peptide" evidence="1">
    <location>
        <begin position="1"/>
        <end position="21"/>
    </location>
</feature>
<keyword evidence="4" id="KW-1185">Reference proteome</keyword>
<evidence type="ECO:0000313" key="4">
    <source>
        <dbReference type="Proteomes" id="UP000193925"/>
    </source>
</evidence>
<name>A0A060UUL7_9PROT</name>
<evidence type="ECO:0000313" key="2">
    <source>
        <dbReference type="EMBL" id="CDQ12110.1"/>
    </source>
</evidence>
<dbReference type="EMBL" id="CCCS020000078">
    <property type="protein sequence ID" value="CDQ12110.1"/>
    <property type="molecule type" value="Genomic_DNA"/>
</dbReference>
<feature type="chain" id="PRO_5001593484" evidence="1">
    <location>
        <begin position="22"/>
        <end position="116"/>
    </location>
</feature>
<reference evidence="2" key="1">
    <citation type="submission" date="2014-03" db="EMBL/GenBank/DDBJ databases">
        <authorList>
            <person name="Genoscope - CEA"/>
        </authorList>
    </citation>
    <scope>NUCLEOTIDE SEQUENCE [LARGE SCALE GENOMIC DNA]</scope>
    <source>
        <strain evidence="2">CF27</strain>
    </source>
</reference>
<dbReference type="Proteomes" id="UP000193925">
    <property type="component" value="Chromosome AFERRI"/>
</dbReference>
<organism evidence="2">
    <name type="scientific">Acidithiobacillus ferrivorans</name>
    <dbReference type="NCBI Taxonomy" id="160808"/>
    <lineage>
        <taxon>Bacteria</taxon>
        <taxon>Pseudomonadati</taxon>
        <taxon>Pseudomonadota</taxon>
        <taxon>Acidithiobacillia</taxon>
        <taxon>Acidithiobacillales</taxon>
        <taxon>Acidithiobacillaceae</taxon>
        <taxon>Acidithiobacillus</taxon>
    </lineage>
</organism>
<reference evidence="2" key="2">
    <citation type="submission" date="2014-07" db="EMBL/GenBank/DDBJ databases">
        <title>Initial genome analysis of the psychrotolerant acidophile Acidithiobacillus ferrivorans CF27: insights into iron and sulfur oxidation pathways and into biofilm formation.</title>
        <authorList>
            <person name="Talla E."/>
            <person name="Hedrich S."/>
            <person name="Mangenot S."/>
            <person name="Ji B."/>
            <person name="Johnson D.B."/>
            <person name="Barbe V."/>
            <person name="Bonnefoy V."/>
        </authorList>
    </citation>
    <scope>NUCLEOTIDE SEQUENCE [LARGE SCALE GENOMIC DNA]</scope>
    <source>
        <strain evidence="2">CF27</strain>
    </source>
</reference>
<keyword evidence="1" id="KW-0732">Signal</keyword>
<protein>
    <submittedName>
        <fullName evidence="2">Uncharacterized protein</fullName>
    </submittedName>
</protein>
<accession>A0A060UUL7</accession>
<dbReference type="AlphaFoldDB" id="A0A060UUL7"/>
<dbReference type="EMBL" id="LT841305">
    <property type="protein sequence ID" value="SMH64763.1"/>
    <property type="molecule type" value="Genomic_DNA"/>
</dbReference>
<dbReference type="RefSeq" id="WP_035195548.1">
    <property type="nucleotide sequence ID" value="NZ_CCCS020000078.1"/>
</dbReference>